<evidence type="ECO:0000313" key="1">
    <source>
        <dbReference type="EMBL" id="PZP30447.1"/>
    </source>
</evidence>
<dbReference type="Proteomes" id="UP000249633">
    <property type="component" value="Unassembled WGS sequence"/>
</dbReference>
<protein>
    <submittedName>
        <fullName evidence="1">Uncharacterized protein</fullName>
    </submittedName>
</protein>
<proteinExistence type="predicted"/>
<reference evidence="1 2" key="1">
    <citation type="submission" date="2017-08" db="EMBL/GenBank/DDBJ databases">
        <title>Infants hospitalized years apart are colonized by the same room-sourced microbial strains.</title>
        <authorList>
            <person name="Brooks B."/>
            <person name="Olm M.R."/>
            <person name="Firek B.A."/>
            <person name="Baker R."/>
            <person name="Thomas B.C."/>
            <person name="Morowitz M.J."/>
            <person name="Banfield J.F."/>
        </authorList>
    </citation>
    <scope>NUCLEOTIDE SEQUENCE [LARGE SCALE GENOMIC DNA]</scope>
    <source>
        <strain evidence="1">S2_012_000_R2_81</strain>
    </source>
</reference>
<name>A0A2W5DMS1_9BURK</name>
<sequence length="62" mass="6643">MREMLSNRQHVDLDRDDLPVMLGLAVAAGLPTPIAGLPDSGPLTAEKVAEVLNAPVLDRERP</sequence>
<dbReference type="EMBL" id="QFOD01000014">
    <property type="protein sequence ID" value="PZP30447.1"/>
    <property type="molecule type" value="Genomic_DNA"/>
</dbReference>
<accession>A0A2W5DMS1</accession>
<organism evidence="1 2">
    <name type="scientific">Roseateles depolymerans</name>
    <dbReference type="NCBI Taxonomy" id="76731"/>
    <lineage>
        <taxon>Bacteria</taxon>
        <taxon>Pseudomonadati</taxon>
        <taxon>Pseudomonadota</taxon>
        <taxon>Betaproteobacteria</taxon>
        <taxon>Burkholderiales</taxon>
        <taxon>Sphaerotilaceae</taxon>
        <taxon>Roseateles</taxon>
    </lineage>
</organism>
<evidence type="ECO:0000313" key="2">
    <source>
        <dbReference type="Proteomes" id="UP000249633"/>
    </source>
</evidence>
<dbReference type="AlphaFoldDB" id="A0A2W5DMS1"/>
<comment type="caution">
    <text evidence="1">The sequence shown here is derived from an EMBL/GenBank/DDBJ whole genome shotgun (WGS) entry which is preliminary data.</text>
</comment>
<gene>
    <name evidence="1" type="ORF">DI603_15090</name>
</gene>